<comment type="caution">
    <text evidence="1">The sequence shown here is derived from an EMBL/GenBank/DDBJ whole genome shotgun (WGS) entry which is preliminary data.</text>
</comment>
<name>A0A2G7EMC4_9EURO</name>
<accession>A0A2G7EMC4</accession>
<evidence type="ECO:0000313" key="1">
    <source>
        <dbReference type="EMBL" id="PIG69503.1"/>
    </source>
</evidence>
<reference evidence="1 2" key="1">
    <citation type="submission" date="2017-05" db="EMBL/GenBank/DDBJ databases">
        <title>Genome sequence for an aflatoxigenic pathogen of Argentinian peanut, Aspergillus arachidicola.</title>
        <authorList>
            <person name="Moore G."/>
            <person name="Beltz S.B."/>
            <person name="Mack B.M."/>
        </authorList>
    </citation>
    <scope>NUCLEOTIDE SEQUENCE [LARGE SCALE GENOMIC DNA]</scope>
    <source>
        <strain evidence="1 2">CBS 117610</strain>
    </source>
</reference>
<proteinExistence type="predicted"/>
<sequence length="332" mass="37192">MMIRAPNKRRPPRKTITPEEAWKKIERVGKALIGRNDLRHSKDKRAVDLSVASLSRTPASSKEERFQSFLNDMRPRCRPNSATAVLLCSTALGKDNMTDMNKDDRKKIFDKLEYEREGPLLNSIVLKRIAEYHQIPNMKGETDQPPLPIQDSHSNIHGATFEHASIEGVARVFRDDLCSVISNVSSEVDGEIKWKAAVTTAFPLWGGLVNCLMSLDIRMVGVDYLAMTLFNAKITPAEQLRYISFGDGPTLVVPNSELTMKGVTEEAIMKVFGAEILDAIRGSSVRRKELREGKQLTECVSMIVTSQGAIINLSLDLNRGFEISRKLYAQML</sequence>
<dbReference type="STRING" id="656916.A0A2G7EMC4"/>
<dbReference type="Proteomes" id="UP000231358">
    <property type="component" value="Unassembled WGS sequence"/>
</dbReference>
<dbReference type="AlphaFoldDB" id="A0A2G7EMC4"/>
<keyword evidence="2" id="KW-1185">Reference proteome</keyword>
<gene>
    <name evidence="1" type="ORF">AARAC_011503</name>
</gene>
<dbReference type="EMBL" id="NEXV01000728">
    <property type="protein sequence ID" value="PIG69503.1"/>
    <property type="molecule type" value="Genomic_DNA"/>
</dbReference>
<protein>
    <submittedName>
        <fullName evidence="1">Uncharacterized protein</fullName>
    </submittedName>
</protein>
<organism evidence="1 2">
    <name type="scientific">Aspergillus arachidicola</name>
    <dbReference type="NCBI Taxonomy" id="656916"/>
    <lineage>
        <taxon>Eukaryota</taxon>
        <taxon>Fungi</taxon>
        <taxon>Dikarya</taxon>
        <taxon>Ascomycota</taxon>
        <taxon>Pezizomycotina</taxon>
        <taxon>Eurotiomycetes</taxon>
        <taxon>Eurotiomycetidae</taxon>
        <taxon>Eurotiales</taxon>
        <taxon>Aspergillaceae</taxon>
        <taxon>Aspergillus</taxon>
        <taxon>Aspergillus subgen. Circumdati</taxon>
    </lineage>
</organism>
<evidence type="ECO:0000313" key="2">
    <source>
        <dbReference type="Proteomes" id="UP000231358"/>
    </source>
</evidence>